<comment type="subcellular location">
    <subcellularLocation>
        <location evidence="1 7 8">Nucleus</location>
    </subcellularLocation>
</comment>
<keyword evidence="6 7" id="KW-0539">Nucleus</keyword>
<feature type="domain" description="Homeobox" evidence="10">
    <location>
        <begin position="81"/>
        <end position="141"/>
    </location>
</feature>
<evidence type="ECO:0000313" key="12">
    <source>
        <dbReference type="Proteomes" id="UP001328107"/>
    </source>
</evidence>
<dbReference type="SMART" id="SM00389">
    <property type="entry name" value="HOX"/>
    <property type="match status" value="1"/>
</dbReference>
<sequence>MFVMEDLSSIPFRGDSMDCRPPLSSLCLPPVATSSTLLTPSFSTFDISFYPDQLQSVVNSLPPTKTPKVEKEDSKEDHPKVKTRRQRTHFTSHQLCELENCFNRNRYPDMGTREEISIWIGLSEPRVRVWFKNRRAKWRKRERGTIPSLSTPSDTVPPPSSSSSSSLPPPTHSNTLLPLQSIPFQPTVSIAHTTQDDFYGYSSWNGGYVTRAPLPPVSATASFNWHIKPVGVSSITH</sequence>
<evidence type="ECO:0000256" key="6">
    <source>
        <dbReference type="ARBA" id="ARBA00023242"/>
    </source>
</evidence>
<evidence type="ECO:0000256" key="9">
    <source>
        <dbReference type="SAM" id="MobiDB-lite"/>
    </source>
</evidence>
<name>A0AAN5I1R5_9BILA</name>
<dbReference type="CDD" id="cd00086">
    <property type="entry name" value="homeodomain"/>
    <property type="match status" value="1"/>
</dbReference>
<keyword evidence="5 7" id="KW-0371">Homeobox</keyword>
<feature type="compositionally biased region" description="Low complexity" evidence="9">
    <location>
        <begin position="161"/>
        <end position="178"/>
    </location>
</feature>
<accession>A0AAN5I1R5</accession>
<feature type="region of interest" description="Disordered" evidence="9">
    <location>
        <begin position="141"/>
        <end position="178"/>
    </location>
</feature>
<dbReference type="GO" id="GO:0000978">
    <property type="term" value="F:RNA polymerase II cis-regulatory region sequence-specific DNA binding"/>
    <property type="evidence" value="ECO:0007669"/>
    <property type="project" value="TreeGrafter"/>
</dbReference>
<evidence type="ECO:0000256" key="8">
    <source>
        <dbReference type="RuleBase" id="RU000682"/>
    </source>
</evidence>
<dbReference type="GO" id="GO:0005634">
    <property type="term" value="C:nucleus"/>
    <property type="evidence" value="ECO:0007669"/>
    <property type="project" value="UniProtKB-SubCell"/>
</dbReference>
<dbReference type="Proteomes" id="UP001328107">
    <property type="component" value="Unassembled WGS sequence"/>
</dbReference>
<organism evidence="11 12">
    <name type="scientific">Pristionchus mayeri</name>
    <dbReference type="NCBI Taxonomy" id="1317129"/>
    <lineage>
        <taxon>Eukaryota</taxon>
        <taxon>Metazoa</taxon>
        <taxon>Ecdysozoa</taxon>
        <taxon>Nematoda</taxon>
        <taxon>Chromadorea</taxon>
        <taxon>Rhabditida</taxon>
        <taxon>Rhabditina</taxon>
        <taxon>Diplogasteromorpha</taxon>
        <taxon>Diplogasteroidea</taxon>
        <taxon>Neodiplogasteridae</taxon>
        <taxon>Pristionchus</taxon>
    </lineage>
</organism>
<evidence type="ECO:0000256" key="4">
    <source>
        <dbReference type="ARBA" id="ARBA00023125"/>
    </source>
</evidence>
<dbReference type="SUPFAM" id="SSF46689">
    <property type="entry name" value="Homeodomain-like"/>
    <property type="match status" value="1"/>
</dbReference>
<evidence type="ECO:0000256" key="7">
    <source>
        <dbReference type="PROSITE-ProRule" id="PRU00108"/>
    </source>
</evidence>
<feature type="compositionally biased region" description="Basic and acidic residues" evidence="9">
    <location>
        <begin position="67"/>
        <end position="80"/>
    </location>
</feature>
<evidence type="ECO:0000256" key="5">
    <source>
        <dbReference type="ARBA" id="ARBA00023155"/>
    </source>
</evidence>
<dbReference type="GO" id="GO:0009653">
    <property type="term" value="P:anatomical structure morphogenesis"/>
    <property type="evidence" value="ECO:0007669"/>
    <property type="project" value="TreeGrafter"/>
</dbReference>
<comment type="similarity">
    <text evidence="2">Belongs to the paired homeobox family. Bicoid subfamily.</text>
</comment>
<protein>
    <recommendedName>
        <fullName evidence="10">Homeobox domain-containing protein</fullName>
    </recommendedName>
</protein>
<feature type="DNA-binding region" description="Homeobox" evidence="7">
    <location>
        <begin position="83"/>
        <end position="142"/>
    </location>
</feature>
<dbReference type="GO" id="GO:0030182">
    <property type="term" value="P:neuron differentiation"/>
    <property type="evidence" value="ECO:0007669"/>
    <property type="project" value="UniProtKB-ARBA"/>
</dbReference>
<evidence type="ECO:0000313" key="11">
    <source>
        <dbReference type="EMBL" id="GMR47941.1"/>
    </source>
</evidence>
<evidence type="ECO:0000259" key="10">
    <source>
        <dbReference type="PROSITE" id="PS50071"/>
    </source>
</evidence>
<gene>
    <name evidence="11" type="ORF">PMAYCL1PPCAC_18136</name>
</gene>
<feature type="non-terminal residue" evidence="11">
    <location>
        <position position="237"/>
    </location>
</feature>
<dbReference type="PROSITE" id="PS50071">
    <property type="entry name" value="HOMEOBOX_2"/>
    <property type="match status" value="1"/>
</dbReference>
<keyword evidence="12" id="KW-1185">Reference proteome</keyword>
<feature type="region of interest" description="Disordered" evidence="9">
    <location>
        <begin position="61"/>
        <end position="88"/>
    </location>
</feature>
<dbReference type="Pfam" id="PF00046">
    <property type="entry name" value="Homeodomain"/>
    <property type="match status" value="1"/>
</dbReference>
<keyword evidence="4 7" id="KW-0238">DNA-binding</keyword>
<keyword evidence="3" id="KW-0217">Developmental protein</keyword>
<reference evidence="12" key="1">
    <citation type="submission" date="2022-10" db="EMBL/GenBank/DDBJ databases">
        <title>Genome assembly of Pristionchus species.</title>
        <authorList>
            <person name="Yoshida K."/>
            <person name="Sommer R.J."/>
        </authorList>
    </citation>
    <scope>NUCLEOTIDE SEQUENCE [LARGE SCALE GENOMIC DNA]</scope>
    <source>
        <strain evidence="12">RS5460</strain>
    </source>
</reference>
<dbReference type="PROSITE" id="PS00027">
    <property type="entry name" value="HOMEOBOX_1"/>
    <property type="match status" value="1"/>
</dbReference>
<dbReference type="InterPro" id="IPR001356">
    <property type="entry name" value="HD"/>
</dbReference>
<dbReference type="EMBL" id="BTRK01000004">
    <property type="protein sequence ID" value="GMR47941.1"/>
    <property type="molecule type" value="Genomic_DNA"/>
</dbReference>
<proteinExistence type="inferred from homology"/>
<dbReference type="AlphaFoldDB" id="A0AAN5I1R5"/>
<dbReference type="PANTHER" id="PTHR45882:SF3">
    <property type="entry name" value="PITUITARY HOMEOBOX HOMOLOG PTX1"/>
    <property type="match status" value="1"/>
</dbReference>
<dbReference type="Gene3D" id="1.10.10.60">
    <property type="entry name" value="Homeodomain-like"/>
    <property type="match status" value="1"/>
</dbReference>
<evidence type="ECO:0000256" key="3">
    <source>
        <dbReference type="ARBA" id="ARBA00022473"/>
    </source>
</evidence>
<evidence type="ECO:0000256" key="2">
    <source>
        <dbReference type="ARBA" id="ARBA00006503"/>
    </source>
</evidence>
<dbReference type="PANTHER" id="PTHR45882">
    <property type="entry name" value="PITUITARY HOMEOBOX HOMOLOG PTX1"/>
    <property type="match status" value="1"/>
</dbReference>
<dbReference type="InterPro" id="IPR017970">
    <property type="entry name" value="Homeobox_CS"/>
</dbReference>
<evidence type="ECO:0000256" key="1">
    <source>
        <dbReference type="ARBA" id="ARBA00004123"/>
    </source>
</evidence>
<dbReference type="FunFam" id="1.10.10.60:FF:000679">
    <property type="entry name" value="Homeobox protein aristaless"/>
    <property type="match status" value="1"/>
</dbReference>
<comment type="caution">
    <text evidence="11">The sequence shown here is derived from an EMBL/GenBank/DDBJ whole genome shotgun (WGS) entry which is preliminary data.</text>
</comment>
<dbReference type="GO" id="GO:0000981">
    <property type="term" value="F:DNA-binding transcription factor activity, RNA polymerase II-specific"/>
    <property type="evidence" value="ECO:0007669"/>
    <property type="project" value="InterPro"/>
</dbReference>
<dbReference type="InterPro" id="IPR009057">
    <property type="entry name" value="Homeodomain-like_sf"/>
</dbReference>